<dbReference type="OrthoDB" id="9815354at2"/>
<keyword evidence="2" id="KW-1277">Toxin-antitoxin system</keyword>
<proteinExistence type="inferred from homology"/>
<dbReference type="PANTHER" id="PTHR33653">
    <property type="entry name" value="RIBONUCLEASE VAPC2"/>
    <property type="match status" value="1"/>
</dbReference>
<name>A0A5R8KAS6_9BACT</name>
<dbReference type="EMBL" id="VAUV01000013">
    <property type="protein sequence ID" value="TLD69412.1"/>
    <property type="molecule type" value="Genomic_DNA"/>
</dbReference>
<keyword evidence="6" id="KW-0460">Magnesium</keyword>
<evidence type="ECO:0000256" key="2">
    <source>
        <dbReference type="ARBA" id="ARBA00022649"/>
    </source>
</evidence>
<dbReference type="GO" id="GO:0004518">
    <property type="term" value="F:nuclease activity"/>
    <property type="evidence" value="ECO:0007669"/>
    <property type="project" value="UniProtKB-KW"/>
</dbReference>
<dbReference type="InterPro" id="IPR002716">
    <property type="entry name" value="PIN_dom"/>
</dbReference>
<dbReference type="CDD" id="cd18746">
    <property type="entry name" value="PIN_VapC4-5_FitB-like"/>
    <property type="match status" value="1"/>
</dbReference>
<evidence type="ECO:0000256" key="1">
    <source>
        <dbReference type="ARBA" id="ARBA00001946"/>
    </source>
</evidence>
<comment type="caution">
    <text evidence="9">The sequence shown here is derived from an EMBL/GenBank/DDBJ whole genome shotgun (WGS) entry which is preliminary data.</text>
</comment>
<dbReference type="InterPro" id="IPR029060">
    <property type="entry name" value="PIN-like_dom_sf"/>
</dbReference>
<dbReference type="GO" id="GO:0046872">
    <property type="term" value="F:metal ion binding"/>
    <property type="evidence" value="ECO:0007669"/>
    <property type="project" value="UniProtKB-KW"/>
</dbReference>
<accession>A0A5R8KAS6</accession>
<sequence length="140" mass="15601">MPFLLDTVTISAFRRPAKAGPQLVQWQQSQQGQIGYLSVVTLNELRFGMKKVQSRDPVFASNLATWYDQIIALPDHFRILNVDRAIAEQAADFRAEHGTSFEDSLIAATAKIHGLTLATRNTADFKPTGISLVNPWEFSP</sequence>
<organism evidence="9 10">
    <name type="scientific">Phragmitibacter flavus</name>
    <dbReference type="NCBI Taxonomy" id="2576071"/>
    <lineage>
        <taxon>Bacteria</taxon>
        <taxon>Pseudomonadati</taxon>
        <taxon>Verrucomicrobiota</taxon>
        <taxon>Verrucomicrobiia</taxon>
        <taxon>Verrucomicrobiales</taxon>
        <taxon>Verrucomicrobiaceae</taxon>
        <taxon>Phragmitibacter</taxon>
    </lineage>
</organism>
<evidence type="ECO:0000313" key="9">
    <source>
        <dbReference type="EMBL" id="TLD69412.1"/>
    </source>
</evidence>
<comment type="cofactor">
    <cofactor evidence="1">
        <name>Mg(2+)</name>
        <dbReference type="ChEBI" id="CHEBI:18420"/>
    </cofactor>
</comment>
<dbReference type="Gene3D" id="3.40.50.1010">
    <property type="entry name" value="5'-nuclease"/>
    <property type="match status" value="1"/>
</dbReference>
<dbReference type="AlphaFoldDB" id="A0A5R8KAS6"/>
<protein>
    <submittedName>
        <fullName evidence="9">Type II toxin-antitoxin system VapC family toxin</fullName>
    </submittedName>
</protein>
<keyword evidence="10" id="KW-1185">Reference proteome</keyword>
<evidence type="ECO:0000256" key="4">
    <source>
        <dbReference type="ARBA" id="ARBA00022723"/>
    </source>
</evidence>
<evidence type="ECO:0000256" key="5">
    <source>
        <dbReference type="ARBA" id="ARBA00022801"/>
    </source>
</evidence>
<evidence type="ECO:0000256" key="3">
    <source>
        <dbReference type="ARBA" id="ARBA00022722"/>
    </source>
</evidence>
<dbReference type="SUPFAM" id="SSF88723">
    <property type="entry name" value="PIN domain-like"/>
    <property type="match status" value="1"/>
</dbReference>
<dbReference type="Pfam" id="PF01850">
    <property type="entry name" value="PIN"/>
    <property type="match status" value="1"/>
</dbReference>
<keyword evidence="5" id="KW-0378">Hydrolase</keyword>
<dbReference type="PANTHER" id="PTHR33653:SF1">
    <property type="entry name" value="RIBONUCLEASE VAPC2"/>
    <property type="match status" value="1"/>
</dbReference>
<reference evidence="9 10" key="1">
    <citation type="submission" date="2019-05" db="EMBL/GenBank/DDBJ databases">
        <title>Verrucobacter flavum gen. nov., sp. nov. a new member of the family Verrucomicrobiaceae.</title>
        <authorList>
            <person name="Szuroczki S."/>
            <person name="Abbaszade G."/>
            <person name="Szabo A."/>
            <person name="Felfoldi T."/>
            <person name="Schumann P."/>
            <person name="Boka K."/>
            <person name="Keki Z."/>
            <person name="Toumi M."/>
            <person name="Toth E."/>
        </authorList>
    </citation>
    <scope>NUCLEOTIDE SEQUENCE [LARGE SCALE GENOMIC DNA]</scope>
    <source>
        <strain evidence="9 10">MG-N-17</strain>
    </source>
</reference>
<gene>
    <name evidence="9" type="ORF">FEM03_17350</name>
</gene>
<dbReference type="Proteomes" id="UP000306196">
    <property type="component" value="Unassembled WGS sequence"/>
</dbReference>
<dbReference type="RefSeq" id="WP_138087555.1">
    <property type="nucleotide sequence ID" value="NZ_VAUV01000013.1"/>
</dbReference>
<evidence type="ECO:0000313" key="10">
    <source>
        <dbReference type="Proteomes" id="UP000306196"/>
    </source>
</evidence>
<evidence type="ECO:0000256" key="7">
    <source>
        <dbReference type="ARBA" id="ARBA00038093"/>
    </source>
</evidence>
<keyword evidence="4" id="KW-0479">Metal-binding</keyword>
<evidence type="ECO:0000256" key="6">
    <source>
        <dbReference type="ARBA" id="ARBA00022842"/>
    </source>
</evidence>
<evidence type="ECO:0000259" key="8">
    <source>
        <dbReference type="Pfam" id="PF01850"/>
    </source>
</evidence>
<keyword evidence="3" id="KW-0540">Nuclease</keyword>
<comment type="similarity">
    <text evidence="7">Belongs to the PINc/VapC protein family.</text>
</comment>
<dbReference type="InterPro" id="IPR050556">
    <property type="entry name" value="Type_II_TA_system_RNase"/>
</dbReference>
<feature type="domain" description="PIN" evidence="8">
    <location>
        <begin position="4"/>
        <end position="123"/>
    </location>
</feature>
<dbReference type="GO" id="GO:0016787">
    <property type="term" value="F:hydrolase activity"/>
    <property type="evidence" value="ECO:0007669"/>
    <property type="project" value="UniProtKB-KW"/>
</dbReference>